<evidence type="ECO:0000256" key="1">
    <source>
        <dbReference type="ARBA" id="ARBA00004141"/>
    </source>
</evidence>
<keyword evidence="4 5" id="KW-0472">Membrane</keyword>
<evidence type="ECO:0000256" key="2">
    <source>
        <dbReference type="ARBA" id="ARBA00022692"/>
    </source>
</evidence>
<dbReference type="Pfam" id="PF01758">
    <property type="entry name" value="SBF"/>
    <property type="match status" value="1"/>
</dbReference>
<dbReference type="eggNOG" id="COG0385">
    <property type="taxonomic scope" value="Bacteria"/>
</dbReference>
<dbReference type="PANTHER" id="PTHR10361">
    <property type="entry name" value="SODIUM-BILE ACID COTRANSPORTER"/>
    <property type="match status" value="1"/>
</dbReference>
<dbReference type="EMBL" id="CP002689">
    <property type="protein sequence ID" value="AEE12005.1"/>
    <property type="molecule type" value="Genomic_DNA"/>
</dbReference>
<feature type="transmembrane region" description="Helical" evidence="5">
    <location>
        <begin position="21"/>
        <end position="37"/>
    </location>
</feature>
<dbReference type="STRING" id="879243.Poras_0051"/>
<protein>
    <submittedName>
        <fullName evidence="6">Bile acid:sodium symporter</fullName>
    </submittedName>
</protein>
<feature type="transmembrane region" description="Helical" evidence="5">
    <location>
        <begin position="165"/>
        <end position="187"/>
    </location>
</feature>
<dbReference type="HOGENOM" id="CLU_077393_0_0_10"/>
<dbReference type="InterPro" id="IPR004710">
    <property type="entry name" value="Bilac:Na_transpt"/>
</dbReference>
<evidence type="ECO:0000313" key="6">
    <source>
        <dbReference type="EMBL" id="AEE12005.1"/>
    </source>
</evidence>
<gene>
    <name evidence="6" type="ordered locus">Poras_0051</name>
</gene>
<sequence>MTRHYNIADLRGRFMRRLKDYGLPLSILIGIVGYRPLSTLSPAIPYMLMLMLFFSFLKLTPRDLRIRPVHFLLQLIQIVLAVGGYLLVRYSGISESTLLAEGLMICFFCPAASASPVVIGFLGGNVALGTTYVLLTSVGVIALAPLLLGFFGSGAMDYGATFVQIFYRVLPVITLPLLVAWAVRYGVKPVYRVLTKIPSASFWVWLLCLSLIMANTVHFIAEEPREMIPTMILLGVMGLIACIVQFALGKWLSKRVLGESITLGQSLGQKNSTIAIWLAQSYLNPLSSVAMAAYSIWQNLLNAYQIHRATQRSDKKPSHKRKSKQND</sequence>
<keyword evidence="7" id="KW-1185">Reference proteome</keyword>
<feature type="transmembrane region" description="Helical" evidence="5">
    <location>
        <begin position="71"/>
        <end position="90"/>
    </location>
</feature>
<dbReference type="KEGG" id="pah:Poras_0051"/>
<proteinExistence type="predicted"/>
<accession>F4KKX2</accession>
<feature type="transmembrane region" description="Helical" evidence="5">
    <location>
        <begin position="199"/>
        <end position="221"/>
    </location>
</feature>
<dbReference type="Proteomes" id="UP000006545">
    <property type="component" value="Chromosome"/>
</dbReference>
<comment type="subcellular location">
    <subcellularLocation>
        <location evidence="1">Membrane</location>
        <topology evidence="1">Multi-pass membrane protein</topology>
    </subcellularLocation>
</comment>
<name>F4KKX2_PORAD</name>
<reference evidence="7" key="1">
    <citation type="submission" date="2011-04" db="EMBL/GenBank/DDBJ databases">
        <title>The complete genome of Porphyromonas asaccharolytica DSM 20707.</title>
        <authorList>
            <person name="Lucas S."/>
            <person name="Han J."/>
            <person name="Lapidus A."/>
            <person name="Bruce D."/>
            <person name="Goodwin L."/>
            <person name="Pitluck S."/>
            <person name="Peters L."/>
            <person name="Kyrpides N."/>
            <person name="Mavromatis K."/>
            <person name="Ivanova N."/>
            <person name="Ovchinnikova G."/>
            <person name="Pagani I."/>
            <person name="Lu M."/>
            <person name="Detter J.C."/>
            <person name="Tapia R."/>
            <person name="Han C."/>
            <person name="Land M."/>
            <person name="Hauser L."/>
            <person name="Markowitz V."/>
            <person name="Cheng J.-F."/>
            <person name="Hugenholtz P."/>
            <person name="Woyke T."/>
            <person name="Wu D."/>
            <person name="Gronow S."/>
            <person name="Wellnitz S."/>
            <person name="Brambilla E."/>
            <person name="Klenk H.-P."/>
            <person name="Eisen J.A."/>
        </authorList>
    </citation>
    <scope>NUCLEOTIDE SEQUENCE [LARGE SCALE GENOMIC DNA]</scope>
    <source>
        <strain evidence="7">ATCC 25260 / DSM 20707 / VPI 4198</strain>
    </source>
</reference>
<dbReference type="RefSeq" id="WP_013759731.1">
    <property type="nucleotide sequence ID" value="NC_015501.1"/>
</dbReference>
<keyword evidence="3 5" id="KW-1133">Transmembrane helix</keyword>
<feature type="transmembrane region" description="Helical" evidence="5">
    <location>
        <begin position="131"/>
        <end position="153"/>
    </location>
</feature>
<feature type="transmembrane region" description="Helical" evidence="5">
    <location>
        <begin position="102"/>
        <end position="124"/>
    </location>
</feature>
<dbReference type="InterPro" id="IPR002657">
    <property type="entry name" value="BilAc:Na_symport/Acr3"/>
</dbReference>
<keyword evidence="2 5" id="KW-0812">Transmembrane</keyword>
<evidence type="ECO:0000256" key="3">
    <source>
        <dbReference type="ARBA" id="ARBA00022989"/>
    </source>
</evidence>
<evidence type="ECO:0000256" key="4">
    <source>
        <dbReference type="ARBA" id="ARBA00023136"/>
    </source>
</evidence>
<organism evidence="6 7">
    <name type="scientific">Porphyromonas asaccharolytica (strain ATCC 25260 / DSM 20707 / BCRC 10618 / CCUG 7834 / JCM 6326 / LMG 13178 / VPI 4198 / B440)</name>
    <name type="common">Bacteroides asaccharolyticus</name>
    <dbReference type="NCBI Taxonomy" id="879243"/>
    <lineage>
        <taxon>Bacteria</taxon>
        <taxon>Pseudomonadati</taxon>
        <taxon>Bacteroidota</taxon>
        <taxon>Bacteroidia</taxon>
        <taxon>Bacteroidales</taxon>
        <taxon>Porphyromonadaceae</taxon>
        <taxon>Porphyromonas</taxon>
    </lineage>
</organism>
<evidence type="ECO:0000256" key="5">
    <source>
        <dbReference type="SAM" id="Phobius"/>
    </source>
</evidence>
<dbReference type="GO" id="GO:0016020">
    <property type="term" value="C:membrane"/>
    <property type="evidence" value="ECO:0007669"/>
    <property type="project" value="UniProtKB-SubCell"/>
</dbReference>
<feature type="transmembrane region" description="Helical" evidence="5">
    <location>
        <begin position="43"/>
        <end position="59"/>
    </location>
</feature>
<feature type="transmembrane region" description="Helical" evidence="5">
    <location>
        <begin position="227"/>
        <end position="248"/>
    </location>
</feature>
<dbReference type="Gene3D" id="1.20.1530.20">
    <property type="match status" value="1"/>
</dbReference>
<dbReference type="OrthoDB" id="9809647at2"/>
<dbReference type="PANTHER" id="PTHR10361:SF28">
    <property type="entry name" value="P3 PROTEIN-RELATED"/>
    <property type="match status" value="1"/>
</dbReference>
<dbReference type="AlphaFoldDB" id="F4KKX2"/>
<dbReference type="InterPro" id="IPR038770">
    <property type="entry name" value="Na+/solute_symporter_sf"/>
</dbReference>
<evidence type="ECO:0000313" key="7">
    <source>
        <dbReference type="Proteomes" id="UP000006545"/>
    </source>
</evidence>